<feature type="compositionally biased region" description="Basic and acidic residues" evidence="1">
    <location>
        <begin position="54"/>
        <end position="69"/>
    </location>
</feature>
<proteinExistence type="predicted"/>
<organismHost>
    <name type="scientific">Ovis aries</name>
    <name type="common">Sheep</name>
    <dbReference type="NCBI Taxonomy" id="9940"/>
</organismHost>
<name>F1AXI7_ORFV</name>
<evidence type="ECO:0000313" key="3">
    <source>
        <dbReference type="Proteomes" id="UP000103309"/>
    </source>
</evidence>
<reference evidence="2 3" key="1">
    <citation type="submission" date="2010-04" db="EMBL/GenBank/DDBJ databases">
        <title>Novel immune-modulators identified by a rapid, functional screen of the Parapox virus genome.</title>
        <authorList>
            <person name="McGuire M.J."/>
            <person name="Sykes K.F."/>
            <person name="Johnston S.A."/>
        </authorList>
    </citation>
    <scope>NUCLEOTIDE SEQUENCE [LARGE SCALE GENOMIC DNA]</scope>
    <source>
        <strain evidence="2">D1701</strain>
    </source>
</reference>
<dbReference type="Proteomes" id="UP000103309">
    <property type="component" value="Segment"/>
</dbReference>
<evidence type="ECO:0000256" key="1">
    <source>
        <dbReference type="SAM" id="MobiDB-lite"/>
    </source>
</evidence>
<feature type="region of interest" description="Disordered" evidence="1">
    <location>
        <begin position="31"/>
        <end position="111"/>
    </location>
</feature>
<organismHost>
    <name type="scientific">Homo sapiens</name>
    <name type="common">Human</name>
    <dbReference type="NCBI Taxonomy" id="9606"/>
</organismHost>
<sequence length="111" mass="12535">MFIHLSQKKLLGQSGGPQVLCGQTPQHALQHLAREHAAAQRAQRALHQSRAMAHGRDARAERRAVDRRPALGQPPRAAREQAPRRARGHQDLQQRDRRCAAAHGVYGRYFR</sequence>
<dbReference type="EMBL" id="HM133903">
    <property type="protein sequence ID" value="ADY76690.1"/>
    <property type="molecule type" value="Genomic_DNA"/>
</dbReference>
<feature type="compositionally biased region" description="Low complexity" evidence="1">
    <location>
        <begin position="39"/>
        <end position="51"/>
    </location>
</feature>
<evidence type="ECO:0000313" key="2">
    <source>
        <dbReference type="EMBL" id="ADY76690.1"/>
    </source>
</evidence>
<feature type="compositionally biased region" description="Basic and acidic residues" evidence="1">
    <location>
        <begin position="77"/>
        <end position="99"/>
    </location>
</feature>
<accession>F1AXI7</accession>
<organism evidence="2 3">
    <name type="scientific">Orf virus</name>
    <name type="common">ORFV</name>
    <dbReference type="NCBI Taxonomy" id="10258"/>
    <lineage>
        <taxon>Viruses</taxon>
        <taxon>Varidnaviria</taxon>
        <taxon>Bamfordvirae</taxon>
        <taxon>Nucleocytoviricota</taxon>
        <taxon>Pokkesviricetes</taxon>
        <taxon>Chitovirales</taxon>
        <taxon>Poxviridae</taxon>
        <taxon>Chordopoxvirinae</taxon>
        <taxon>Parapoxvirus</taxon>
        <taxon>Parapoxvirus orf</taxon>
    </lineage>
</organism>
<protein>
    <submittedName>
        <fullName evidence="2">PP5</fullName>
    </submittedName>
</protein>
<organismHost>
    <name type="scientific">Capra hircus</name>
    <name type="common">Goat</name>
    <dbReference type="NCBI Taxonomy" id="9925"/>
</organismHost>